<dbReference type="STRING" id="158441.A0A226DPD5"/>
<evidence type="ECO:0000313" key="3">
    <source>
        <dbReference type="EMBL" id="OXA47069.1"/>
    </source>
</evidence>
<accession>A0A226DPD5</accession>
<dbReference type="EMBL" id="LNIX01000014">
    <property type="protein sequence ID" value="OXA47069.1"/>
    <property type="molecule type" value="Genomic_DNA"/>
</dbReference>
<gene>
    <name evidence="3" type="ORF">Fcan01_18455</name>
</gene>
<sequence length="367" mass="40492">MSNPLRRLTPEERSEEYERNPNQPDNIGNNDLGGAVGGMRLRDENALSFRHFLQPHSDVVPQPAPTRCRGTRGGVDLVEATMALPDFVQDHLVLESLAAAAEPSQDMSPSRPHADHPLDLHVLNDILPDFGGSSSQRNPRGRNSHNSSRRSGHDPLANNLDISIGSALPDFLSDGPMQLNHDPNTVNSPSPSSGNRGSRNRQAVENSLPDVEPVRGPSFDSKESLRLQIDRLRSEVTEKNRRINLLETELASQRSTSTNLELSLRTTERNLVDAVKRATEAEQLANPTCQHDINYVNGHGDIFPTSSSENGLRMNSAAIHSIARTSEGLIGQLLHHMQELKKITEDEPPSQEKTKNSDKEVKPRSSR</sequence>
<evidence type="ECO:0008006" key="5">
    <source>
        <dbReference type="Google" id="ProtNLM"/>
    </source>
</evidence>
<keyword evidence="1" id="KW-0175">Coiled coil</keyword>
<evidence type="ECO:0000313" key="4">
    <source>
        <dbReference type="Proteomes" id="UP000198287"/>
    </source>
</evidence>
<feature type="compositionally biased region" description="Basic and acidic residues" evidence="2">
    <location>
        <begin position="8"/>
        <end position="19"/>
    </location>
</feature>
<evidence type="ECO:0000256" key="2">
    <source>
        <dbReference type="SAM" id="MobiDB-lite"/>
    </source>
</evidence>
<feature type="coiled-coil region" evidence="1">
    <location>
        <begin position="222"/>
        <end position="284"/>
    </location>
</feature>
<dbReference type="AlphaFoldDB" id="A0A226DPD5"/>
<proteinExistence type="predicted"/>
<feature type="compositionally biased region" description="Polar residues" evidence="2">
    <location>
        <begin position="20"/>
        <end position="29"/>
    </location>
</feature>
<feature type="region of interest" description="Disordered" evidence="2">
    <location>
        <begin position="1"/>
        <end position="38"/>
    </location>
</feature>
<reference evidence="3 4" key="1">
    <citation type="submission" date="2015-12" db="EMBL/GenBank/DDBJ databases">
        <title>The genome of Folsomia candida.</title>
        <authorList>
            <person name="Faddeeva A."/>
            <person name="Derks M.F."/>
            <person name="Anvar Y."/>
            <person name="Smit S."/>
            <person name="Van Straalen N."/>
            <person name="Roelofs D."/>
        </authorList>
    </citation>
    <scope>NUCLEOTIDE SEQUENCE [LARGE SCALE GENOMIC DNA]</scope>
    <source>
        <strain evidence="3 4">VU population</strain>
        <tissue evidence="3">Whole body</tissue>
    </source>
</reference>
<feature type="compositionally biased region" description="Low complexity" evidence="2">
    <location>
        <begin position="187"/>
        <end position="201"/>
    </location>
</feature>
<name>A0A226DPD5_FOLCA</name>
<dbReference type="Proteomes" id="UP000198287">
    <property type="component" value="Unassembled WGS sequence"/>
</dbReference>
<dbReference type="OrthoDB" id="6499155at2759"/>
<organism evidence="3 4">
    <name type="scientific">Folsomia candida</name>
    <name type="common">Springtail</name>
    <dbReference type="NCBI Taxonomy" id="158441"/>
    <lineage>
        <taxon>Eukaryota</taxon>
        <taxon>Metazoa</taxon>
        <taxon>Ecdysozoa</taxon>
        <taxon>Arthropoda</taxon>
        <taxon>Hexapoda</taxon>
        <taxon>Collembola</taxon>
        <taxon>Entomobryomorpha</taxon>
        <taxon>Isotomoidea</taxon>
        <taxon>Isotomidae</taxon>
        <taxon>Proisotominae</taxon>
        <taxon>Folsomia</taxon>
    </lineage>
</organism>
<comment type="caution">
    <text evidence="3">The sequence shown here is derived from an EMBL/GenBank/DDBJ whole genome shotgun (WGS) entry which is preliminary data.</text>
</comment>
<keyword evidence="4" id="KW-1185">Reference proteome</keyword>
<feature type="region of interest" description="Disordered" evidence="2">
    <location>
        <begin position="343"/>
        <end position="367"/>
    </location>
</feature>
<feature type="compositionally biased region" description="Basic residues" evidence="2">
    <location>
        <begin position="139"/>
        <end position="150"/>
    </location>
</feature>
<evidence type="ECO:0000256" key="1">
    <source>
        <dbReference type="SAM" id="Coils"/>
    </source>
</evidence>
<dbReference type="OMA" id="LSDGPMQ"/>
<protein>
    <recommendedName>
        <fullName evidence="5">Endosome-associated-trafficking regulator 1</fullName>
    </recommendedName>
</protein>
<feature type="region of interest" description="Disordered" evidence="2">
    <location>
        <begin position="124"/>
        <end position="222"/>
    </location>
</feature>